<gene>
    <name evidence="1" type="ORF">MARIT_0086</name>
</gene>
<proteinExistence type="predicted"/>
<dbReference type="KEGG" id="tmar:MARIT_0086"/>
<protein>
    <submittedName>
        <fullName evidence="1">Uncharacterized protein</fullName>
    </submittedName>
</protein>
<reference evidence="1 2" key="1">
    <citation type="submission" date="2016-11" db="EMBL/GenBank/DDBJ databases">
        <authorList>
            <person name="Jaros S."/>
            <person name="Januszkiewicz K."/>
            <person name="Wedrychowicz H."/>
        </authorList>
    </citation>
    <scope>NUCLEOTIDE SEQUENCE [LARGE SCALE GENOMIC DNA]</scope>
    <source>
        <strain evidence="1">NCIMB 2154T</strain>
    </source>
</reference>
<dbReference type="GeneID" id="47721697"/>
<dbReference type="OrthoDB" id="7007761at2"/>
<name>A0A2H1E5U0_9FLAO</name>
<dbReference type="RefSeq" id="WP_100210490.1">
    <property type="nucleotide sequence ID" value="NZ_CP138495.1"/>
</dbReference>
<organism evidence="1 2">
    <name type="scientific">Tenacibaculum maritimum NCIMB 2154</name>
    <dbReference type="NCBI Taxonomy" id="1349785"/>
    <lineage>
        <taxon>Bacteria</taxon>
        <taxon>Pseudomonadati</taxon>
        <taxon>Bacteroidota</taxon>
        <taxon>Flavobacteriia</taxon>
        <taxon>Flavobacteriales</taxon>
        <taxon>Flavobacteriaceae</taxon>
        <taxon>Tenacibaculum</taxon>
    </lineage>
</organism>
<accession>A0A2H1E5U0</accession>
<dbReference type="EMBL" id="LT634361">
    <property type="protein sequence ID" value="SFZ80007.1"/>
    <property type="molecule type" value="Genomic_DNA"/>
</dbReference>
<sequence>MKNINIEKIEWMSKEAEEAIIYLNDGNYKIICFSCPFNEEELNKGNYQINCYDTIGFERIKEEAYHIGKLSDFFSYRLYCKVKDRKEGIVKIGEFQFYLEDGVFPGDIADGDFVTFECGRFDLY</sequence>
<dbReference type="AlphaFoldDB" id="A0A2H1E5U0"/>
<evidence type="ECO:0000313" key="2">
    <source>
        <dbReference type="Proteomes" id="UP000231564"/>
    </source>
</evidence>
<dbReference type="Proteomes" id="UP000231564">
    <property type="component" value="Chromosome MARIT"/>
</dbReference>
<evidence type="ECO:0000313" key="1">
    <source>
        <dbReference type="EMBL" id="SFZ80007.1"/>
    </source>
</evidence>
<keyword evidence="2" id="KW-1185">Reference proteome</keyword>